<evidence type="ECO:0000256" key="3">
    <source>
        <dbReference type="SAM" id="MobiDB-lite"/>
    </source>
</evidence>
<evidence type="ECO:0000313" key="6">
    <source>
        <dbReference type="Proteomes" id="UP000050794"/>
    </source>
</evidence>
<keyword evidence="6" id="KW-1185">Reference proteome</keyword>
<evidence type="ECO:0000313" key="5">
    <source>
        <dbReference type="EMBL" id="VDM37790.1"/>
    </source>
</evidence>
<sequence>MEGSTSNDDRKDFSREDLLRLLSYLEGELQARDVVIAALKSERAKQLLYQAKYGRLAGDDPMSALQRDSNLAGAEGDLDEAQVGQMYESQLSQLEKLICVQRRCHARSKQILAAAERRHARILRELDDEKQRSAADAAQGDDLCALLENERTKLRQQLEYEQKEKDKVRKEMERLEKKLLEEKERHKSIVLFLIDERKQMLVTMHQLRMHPPRGVISSQQESALLAEMRKELNALRSERDQLRKALAVARSDAHALKEMRVLADGSVVVTNKAASGSVAPTKSASALNDARNGSRTKLSTSSSFPSGDRNAPLSRVPMPSASRPALSPSATVPPSPTRRHAATSSSTVQRHTSVGAPRNVAPTSHPSTPHGPRGDRQRASYATEPEIEQLGAVIDSMNSKTSGAANMVPNKRSASLPRNNSNGMQGAHSSKQNAPNNSSSKSVSAPKRSVLFKAFGVSSKSDRNVSEEAFDWGKIWRTAVLCYPPGVRTLYAE</sequence>
<gene>
    <name evidence="5" type="ORF">TCNE_LOCUS6469</name>
</gene>
<protein>
    <submittedName>
        <fullName evidence="7">CortBP2 domain-containing protein</fullName>
    </submittedName>
</protein>
<feature type="region of interest" description="Disordered" evidence="3">
    <location>
        <begin position="398"/>
        <end position="445"/>
    </location>
</feature>
<dbReference type="InterPro" id="IPR050719">
    <property type="entry name" value="Cortactin-Actin_Reg"/>
</dbReference>
<dbReference type="Pfam" id="PF09727">
    <property type="entry name" value="CortBP2"/>
    <property type="match status" value="1"/>
</dbReference>
<dbReference type="AlphaFoldDB" id="A0A183UD99"/>
<dbReference type="Proteomes" id="UP000050794">
    <property type="component" value="Unassembled WGS sequence"/>
</dbReference>
<dbReference type="PANTHER" id="PTHR23166:SF5">
    <property type="entry name" value="CTTNBP2 N-TERMINAL-LIKE PROTEIN"/>
    <property type="match status" value="1"/>
</dbReference>
<feature type="compositionally biased region" description="Polar residues" evidence="3">
    <location>
        <begin position="412"/>
        <end position="433"/>
    </location>
</feature>
<dbReference type="WBParaSite" id="TCNE_0000646901-mRNA-1">
    <property type="protein sequence ID" value="TCNE_0000646901-mRNA-1"/>
    <property type="gene ID" value="TCNE_0000646901"/>
</dbReference>
<dbReference type="InterPro" id="IPR019131">
    <property type="entry name" value="Cortactin-binding_p2_N"/>
</dbReference>
<evidence type="ECO:0000259" key="4">
    <source>
        <dbReference type="Pfam" id="PF09727"/>
    </source>
</evidence>
<dbReference type="EMBL" id="UYWY01019499">
    <property type="protein sequence ID" value="VDM37790.1"/>
    <property type="molecule type" value="Genomic_DNA"/>
</dbReference>
<feature type="compositionally biased region" description="Low complexity" evidence="3">
    <location>
        <begin position="434"/>
        <end position="445"/>
    </location>
</feature>
<feature type="compositionally biased region" description="Polar residues" evidence="3">
    <location>
        <begin position="274"/>
        <end position="305"/>
    </location>
</feature>
<feature type="domain" description="Cortactin-binding protein-2 N-terminal" evidence="4">
    <location>
        <begin position="12"/>
        <end position="199"/>
    </location>
</feature>
<proteinExistence type="predicted"/>
<feature type="coiled-coil region" evidence="2">
    <location>
        <begin position="112"/>
        <end position="189"/>
    </location>
</feature>
<feature type="compositionally biased region" description="Polar residues" evidence="3">
    <location>
        <begin position="342"/>
        <end position="352"/>
    </location>
</feature>
<evidence type="ECO:0000256" key="1">
    <source>
        <dbReference type="ARBA" id="ARBA00023054"/>
    </source>
</evidence>
<name>A0A183UD99_TOXCA</name>
<feature type="region of interest" description="Disordered" evidence="3">
    <location>
        <begin position="274"/>
        <end position="380"/>
    </location>
</feature>
<feature type="compositionally biased region" description="Low complexity" evidence="3">
    <location>
        <begin position="317"/>
        <end position="330"/>
    </location>
</feature>
<evidence type="ECO:0000313" key="7">
    <source>
        <dbReference type="WBParaSite" id="TCNE_0000646901-mRNA-1"/>
    </source>
</evidence>
<reference evidence="7" key="1">
    <citation type="submission" date="2016-06" db="UniProtKB">
        <authorList>
            <consortium name="WormBaseParasite"/>
        </authorList>
    </citation>
    <scope>IDENTIFICATION</scope>
</reference>
<feature type="coiled-coil region" evidence="2">
    <location>
        <begin position="218"/>
        <end position="259"/>
    </location>
</feature>
<keyword evidence="1 2" id="KW-0175">Coiled coil</keyword>
<organism evidence="6 7">
    <name type="scientific">Toxocara canis</name>
    <name type="common">Canine roundworm</name>
    <dbReference type="NCBI Taxonomy" id="6265"/>
    <lineage>
        <taxon>Eukaryota</taxon>
        <taxon>Metazoa</taxon>
        <taxon>Ecdysozoa</taxon>
        <taxon>Nematoda</taxon>
        <taxon>Chromadorea</taxon>
        <taxon>Rhabditida</taxon>
        <taxon>Spirurina</taxon>
        <taxon>Ascaridomorpha</taxon>
        <taxon>Ascaridoidea</taxon>
        <taxon>Toxocaridae</taxon>
        <taxon>Toxocara</taxon>
    </lineage>
</organism>
<reference evidence="5 6" key="2">
    <citation type="submission" date="2018-11" db="EMBL/GenBank/DDBJ databases">
        <authorList>
            <consortium name="Pathogen Informatics"/>
        </authorList>
    </citation>
    <scope>NUCLEOTIDE SEQUENCE [LARGE SCALE GENOMIC DNA]</scope>
</reference>
<dbReference type="PANTHER" id="PTHR23166">
    <property type="entry name" value="FILAMIN/GPBP-INTERACTING PROTEIN"/>
    <property type="match status" value="1"/>
</dbReference>
<evidence type="ECO:0000256" key="2">
    <source>
        <dbReference type="SAM" id="Coils"/>
    </source>
</evidence>
<accession>A0A183UD99</accession>